<dbReference type="RefSeq" id="WP_256600698.1">
    <property type="nucleotide sequence ID" value="NZ_JANIBJ010000003.1"/>
</dbReference>
<dbReference type="SFLD" id="SFLDS00019">
    <property type="entry name" value="Glutathione_Transferase_(cytos"/>
    <property type="match status" value="1"/>
</dbReference>
<dbReference type="Pfam" id="PF13417">
    <property type="entry name" value="GST_N_3"/>
    <property type="match status" value="1"/>
</dbReference>
<name>A0ABT1TC62_9GAMM</name>
<dbReference type="PANTHER" id="PTHR43968:SF6">
    <property type="entry name" value="GLUTATHIONE S-TRANSFERASE OMEGA"/>
    <property type="match status" value="1"/>
</dbReference>
<dbReference type="PROSITE" id="PS51354">
    <property type="entry name" value="GLUTAREDOXIN_2"/>
    <property type="match status" value="1"/>
</dbReference>
<dbReference type="CDD" id="cd03060">
    <property type="entry name" value="GST_N_Omega_like"/>
    <property type="match status" value="1"/>
</dbReference>
<dbReference type="CDD" id="cd03196">
    <property type="entry name" value="GST_C_5"/>
    <property type="match status" value="1"/>
</dbReference>
<dbReference type="InterPro" id="IPR036249">
    <property type="entry name" value="Thioredoxin-like_sf"/>
</dbReference>
<feature type="domain" description="GST N-terminal" evidence="1">
    <location>
        <begin position="7"/>
        <end position="86"/>
    </location>
</feature>
<dbReference type="PANTHER" id="PTHR43968">
    <property type="match status" value="1"/>
</dbReference>
<dbReference type="Proteomes" id="UP001524499">
    <property type="component" value="Unassembled WGS sequence"/>
</dbReference>
<sequence>MSIAQQEPPVLYSFRRCPYAMRARLAIAYAQITVELREIELRRKPAALLTASPKGTVPVLVLPSGRVVDESLDIMHWALQIHDPDHWLAAWRQADGPALIQRNDGDFKYYLDRYKYADRYPQYSMDYYRQHGERFLYELEQRLRQNAHLCGDCFSIADAAIAPFIRQFAAVDQAWFAQADYPALHRWLGKVLDSDLFHGIMRPYLTWTADSAAQLFGNPPSNRSN</sequence>
<protein>
    <submittedName>
        <fullName evidence="2">Glutathione S-transferase</fullName>
    </submittedName>
</protein>
<evidence type="ECO:0000259" key="1">
    <source>
        <dbReference type="PROSITE" id="PS50404"/>
    </source>
</evidence>
<accession>A0ABT1TC62</accession>
<organism evidence="2 3">
    <name type="scientific">Methylomonas subterranea</name>
    <dbReference type="NCBI Taxonomy" id="2952225"/>
    <lineage>
        <taxon>Bacteria</taxon>
        <taxon>Pseudomonadati</taxon>
        <taxon>Pseudomonadota</taxon>
        <taxon>Gammaproteobacteria</taxon>
        <taxon>Methylococcales</taxon>
        <taxon>Methylococcaceae</taxon>
        <taxon>Methylomonas</taxon>
    </lineage>
</organism>
<evidence type="ECO:0000313" key="2">
    <source>
        <dbReference type="EMBL" id="MCQ8103041.1"/>
    </source>
</evidence>
<proteinExistence type="predicted"/>
<dbReference type="PROSITE" id="PS50404">
    <property type="entry name" value="GST_NTER"/>
    <property type="match status" value="1"/>
</dbReference>
<keyword evidence="3" id="KW-1185">Reference proteome</keyword>
<dbReference type="InterPro" id="IPR036282">
    <property type="entry name" value="Glutathione-S-Trfase_C_sf"/>
</dbReference>
<dbReference type="Pfam" id="PF13410">
    <property type="entry name" value="GST_C_2"/>
    <property type="match status" value="1"/>
</dbReference>
<evidence type="ECO:0000313" key="3">
    <source>
        <dbReference type="Proteomes" id="UP001524499"/>
    </source>
</evidence>
<dbReference type="SUPFAM" id="SSF52833">
    <property type="entry name" value="Thioredoxin-like"/>
    <property type="match status" value="1"/>
</dbReference>
<dbReference type="InterPro" id="IPR050983">
    <property type="entry name" value="GST_Omega/HSP26"/>
</dbReference>
<gene>
    <name evidence="2" type="ORF">NP590_02885</name>
</gene>
<dbReference type="Gene3D" id="3.40.30.10">
    <property type="entry name" value="Glutaredoxin"/>
    <property type="match status" value="1"/>
</dbReference>
<dbReference type="Gene3D" id="1.20.1050.10">
    <property type="match status" value="1"/>
</dbReference>
<dbReference type="InterPro" id="IPR040079">
    <property type="entry name" value="Glutathione_S-Trfase"/>
</dbReference>
<dbReference type="InterPro" id="IPR004045">
    <property type="entry name" value="Glutathione_S-Trfase_N"/>
</dbReference>
<dbReference type="SUPFAM" id="SSF47616">
    <property type="entry name" value="GST C-terminal domain-like"/>
    <property type="match status" value="1"/>
</dbReference>
<reference evidence="2 3" key="1">
    <citation type="submission" date="2022-07" db="EMBL/GenBank/DDBJ databases">
        <title>Methylomonas rivi sp. nov., Methylomonas rosea sp. nov., Methylomonas aureus sp. nov. and Methylomonas subterranea sp. nov., four novel methanotrophs isolated from a freshwater creek and the deep terrestrial subsurface.</title>
        <authorList>
            <person name="Abin C."/>
            <person name="Sankaranarayanan K."/>
            <person name="Garner C."/>
            <person name="Sindelar R."/>
            <person name="Kotary K."/>
            <person name="Garner R."/>
            <person name="Barclay S."/>
            <person name="Lawson P."/>
            <person name="Krumholz L."/>
        </authorList>
    </citation>
    <scope>NUCLEOTIDE SEQUENCE [LARGE SCALE GENOMIC DNA]</scope>
    <source>
        <strain evidence="2 3">SURF-2</strain>
    </source>
</reference>
<comment type="caution">
    <text evidence="2">The sequence shown here is derived from an EMBL/GenBank/DDBJ whole genome shotgun (WGS) entry which is preliminary data.</text>
</comment>
<dbReference type="EMBL" id="JANIBJ010000003">
    <property type="protein sequence ID" value="MCQ8103041.1"/>
    <property type="molecule type" value="Genomic_DNA"/>
</dbReference>